<evidence type="ECO:0000256" key="1">
    <source>
        <dbReference type="SAM" id="MobiDB-lite"/>
    </source>
</evidence>
<keyword evidence="3" id="KW-1185">Reference proteome</keyword>
<evidence type="ECO:0000313" key="2">
    <source>
        <dbReference type="EMBL" id="KOC59998.1"/>
    </source>
</evidence>
<feature type="region of interest" description="Disordered" evidence="1">
    <location>
        <begin position="1"/>
        <end position="56"/>
    </location>
</feature>
<accession>A0A0L7QMZ9</accession>
<dbReference type="EMBL" id="KQ414864">
    <property type="protein sequence ID" value="KOC59998.1"/>
    <property type="molecule type" value="Genomic_DNA"/>
</dbReference>
<sequence length="97" mass="10461">MGDLRVPGTGGRAGCGHKKTRRPLRDTSGIGCVLPKAGKRRDGARGSGANVPGSPSSCQFQLTSIPGIRPESYRIFPSPGYFIIIDYDSSNYREEFN</sequence>
<protein>
    <submittedName>
        <fullName evidence="2">Uncharacterized protein</fullName>
    </submittedName>
</protein>
<gene>
    <name evidence="2" type="ORF">WH47_08460</name>
</gene>
<proteinExistence type="predicted"/>
<name>A0A0L7QMZ9_9HYME</name>
<evidence type="ECO:0000313" key="3">
    <source>
        <dbReference type="Proteomes" id="UP000053825"/>
    </source>
</evidence>
<organism evidence="2 3">
    <name type="scientific">Habropoda laboriosa</name>
    <dbReference type="NCBI Taxonomy" id="597456"/>
    <lineage>
        <taxon>Eukaryota</taxon>
        <taxon>Metazoa</taxon>
        <taxon>Ecdysozoa</taxon>
        <taxon>Arthropoda</taxon>
        <taxon>Hexapoda</taxon>
        <taxon>Insecta</taxon>
        <taxon>Pterygota</taxon>
        <taxon>Neoptera</taxon>
        <taxon>Endopterygota</taxon>
        <taxon>Hymenoptera</taxon>
        <taxon>Apocrita</taxon>
        <taxon>Aculeata</taxon>
        <taxon>Apoidea</taxon>
        <taxon>Anthophila</taxon>
        <taxon>Apidae</taxon>
        <taxon>Habropoda</taxon>
    </lineage>
</organism>
<dbReference type="Proteomes" id="UP000053825">
    <property type="component" value="Unassembled WGS sequence"/>
</dbReference>
<reference evidence="2 3" key="1">
    <citation type="submission" date="2015-07" db="EMBL/GenBank/DDBJ databases">
        <title>The genome of Habropoda laboriosa.</title>
        <authorList>
            <person name="Pan H."/>
            <person name="Kapheim K."/>
        </authorList>
    </citation>
    <scope>NUCLEOTIDE SEQUENCE [LARGE SCALE GENOMIC DNA]</scope>
    <source>
        <strain evidence="2">0110345459</strain>
    </source>
</reference>
<dbReference type="AlphaFoldDB" id="A0A0L7QMZ9"/>